<dbReference type="GO" id="GO:0009254">
    <property type="term" value="P:peptidoglycan turnover"/>
    <property type="evidence" value="ECO:0007669"/>
    <property type="project" value="UniProtKB-UniRule"/>
</dbReference>
<dbReference type="SUPFAM" id="SSF53067">
    <property type="entry name" value="Actin-like ATPase domain"/>
    <property type="match status" value="1"/>
</dbReference>
<gene>
    <name evidence="1" type="primary">anmK</name>
    <name evidence="2" type="ORF">EDC57_2388</name>
</gene>
<comment type="pathway">
    <text evidence="1">Cell wall biogenesis; peptidoglycan recycling.</text>
</comment>
<keyword evidence="1" id="KW-0067">ATP-binding</keyword>
<keyword evidence="1" id="KW-0547">Nucleotide-binding</keyword>
<dbReference type="InterPro" id="IPR005338">
    <property type="entry name" value="Anhydro_N_Ac-Mur_kinase"/>
</dbReference>
<dbReference type="GO" id="GO:0016773">
    <property type="term" value="F:phosphotransferase activity, alcohol group as acceptor"/>
    <property type="evidence" value="ECO:0007669"/>
    <property type="project" value="UniProtKB-UniRule"/>
</dbReference>
<evidence type="ECO:0000256" key="1">
    <source>
        <dbReference type="HAMAP-Rule" id="MF_01270"/>
    </source>
</evidence>
<dbReference type="NCBIfam" id="NF007139">
    <property type="entry name" value="PRK09585.1-3"/>
    <property type="match status" value="1"/>
</dbReference>
<evidence type="ECO:0000313" key="3">
    <source>
        <dbReference type="Proteomes" id="UP000276634"/>
    </source>
</evidence>
<reference evidence="2 3" key="1">
    <citation type="submission" date="2018-11" db="EMBL/GenBank/DDBJ databases">
        <title>Genomic Encyclopedia of Type Strains, Phase IV (KMG-IV): sequencing the most valuable type-strain genomes for metagenomic binning, comparative biology and taxonomic classification.</title>
        <authorList>
            <person name="Goeker M."/>
        </authorList>
    </citation>
    <scope>NUCLEOTIDE SEQUENCE [LARGE SCALE GENOMIC DNA]</scope>
    <source>
        <strain evidence="2 3">DSM 100275</strain>
    </source>
</reference>
<dbReference type="HAMAP" id="MF_01270">
    <property type="entry name" value="AnhMurNAc_kinase"/>
    <property type="match status" value="1"/>
</dbReference>
<name>A0A3N1XSU3_9GAMM</name>
<dbReference type="PANTHER" id="PTHR30605">
    <property type="entry name" value="ANHYDRO-N-ACETYLMURAMIC ACID KINASE"/>
    <property type="match status" value="1"/>
</dbReference>
<dbReference type="OrthoDB" id="9763949at2"/>
<dbReference type="GO" id="GO:0006040">
    <property type="term" value="P:amino sugar metabolic process"/>
    <property type="evidence" value="ECO:0007669"/>
    <property type="project" value="InterPro"/>
</dbReference>
<dbReference type="GO" id="GO:0005524">
    <property type="term" value="F:ATP binding"/>
    <property type="evidence" value="ECO:0007669"/>
    <property type="project" value="UniProtKB-UniRule"/>
</dbReference>
<dbReference type="GO" id="GO:0016301">
    <property type="term" value="F:kinase activity"/>
    <property type="evidence" value="ECO:0007669"/>
    <property type="project" value="UniProtKB-KW"/>
</dbReference>
<dbReference type="Proteomes" id="UP000276634">
    <property type="component" value="Unassembled WGS sequence"/>
</dbReference>
<comment type="function">
    <text evidence="1">Catalyzes the specific phosphorylation of 1,6-anhydro-N-acetylmuramic acid (anhMurNAc) with the simultaneous cleavage of the 1,6-anhydro ring, generating MurNAc-6-P. Is required for the utilization of anhMurNAc either imported from the medium or derived from its own cell wall murein, and thus plays a role in cell wall recycling.</text>
</comment>
<comment type="caution">
    <text evidence="2">The sequence shown here is derived from an EMBL/GenBank/DDBJ whole genome shotgun (WGS) entry which is preliminary data.</text>
</comment>
<dbReference type="InterPro" id="IPR043129">
    <property type="entry name" value="ATPase_NBD"/>
</dbReference>
<dbReference type="GO" id="GO:0097175">
    <property type="term" value="P:1,6-anhydro-N-acetyl-beta-muramic acid catabolic process"/>
    <property type="evidence" value="ECO:0007669"/>
    <property type="project" value="UniProtKB-UniRule"/>
</dbReference>
<keyword evidence="1" id="KW-0119">Carbohydrate metabolism</keyword>
<accession>A0A3N1XSU3</accession>
<organism evidence="2 3">
    <name type="scientific">Inmirania thermothiophila</name>
    <dbReference type="NCBI Taxonomy" id="1750597"/>
    <lineage>
        <taxon>Bacteria</taxon>
        <taxon>Pseudomonadati</taxon>
        <taxon>Pseudomonadota</taxon>
        <taxon>Gammaproteobacteria</taxon>
        <taxon>Chromatiales</taxon>
        <taxon>Ectothiorhodospiraceae</taxon>
        <taxon>Inmirania</taxon>
    </lineage>
</organism>
<dbReference type="EMBL" id="RJVI01000003">
    <property type="protein sequence ID" value="ROR29716.1"/>
    <property type="molecule type" value="Genomic_DNA"/>
</dbReference>
<dbReference type="AlphaFoldDB" id="A0A3N1XSU3"/>
<feature type="binding site" evidence="1">
    <location>
        <begin position="14"/>
        <end position="21"/>
    </location>
    <ligand>
        <name>ATP</name>
        <dbReference type="ChEBI" id="CHEBI:30616"/>
    </ligand>
</feature>
<protein>
    <recommendedName>
        <fullName evidence="1">Anhydro-N-acetylmuramic acid kinase</fullName>
        <ecNumber evidence="1">2.7.1.170</ecNumber>
    </recommendedName>
    <alternativeName>
        <fullName evidence="1">AnhMurNAc kinase</fullName>
    </alternativeName>
</protein>
<proteinExistence type="inferred from homology"/>
<evidence type="ECO:0000313" key="2">
    <source>
        <dbReference type="EMBL" id="ROR29716.1"/>
    </source>
</evidence>
<dbReference type="UniPathway" id="UPA00343"/>
<comment type="similarity">
    <text evidence="1">Belongs to the anhydro-N-acetylmuramic acid kinase family.</text>
</comment>
<dbReference type="Gene3D" id="3.30.420.40">
    <property type="match status" value="2"/>
</dbReference>
<comment type="pathway">
    <text evidence="1">Amino-sugar metabolism; 1,6-anhydro-N-acetylmuramate degradation.</text>
</comment>
<keyword evidence="1" id="KW-0808">Transferase</keyword>
<keyword evidence="3" id="KW-1185">Reference proteome</keyword>
<keyword evidence="1 2" id="KW-0418">Kinase</keyword>
<dbReference type="PANTHER" id="PTHR30605:SF0">
    <property type="entry name" value="ANHYDRO-N-ACETYLMURAMIC ACID KINASE"/>
    <property type="match status" value="1"/>
</dbReference>
<sequence length="370" mass="38634">MRRRPALYLGLVSGTSMDGIDAAVVGFAGGRVRVVEARTTPWPPDLAARLRAAAAGRIDLDELGRLDRLVGRHLAEAAAPLLARHPVRAIGSHGQTLRHRPDADPPFTLQIGDPATLAERTGVTTVADFRRRDVAAGGEGAPLTPAFHRYAFRRHAPVAVLNLGGIANVTLIDGDGEVRAAFDTGPGNGLLDHWARTRLGAPCDRDGAAAARGRVQPALLEALLAHPYFGRPPPKSTGPEVLGPEWLEGLLRGRPEPAPEDGAATLAELTAWSAAVAVRAHLPEARRILVCGGGAHNRHLLARLAAHAAPVPVATTAAAGLDPDWVEAAAFAWLARETLASRSGSLPVATGAARAAVLGGIWPGRGGLRR</sequence>
<dbReference type="Pfam" id="PF03702">
    <property type="entry name" value="AnmK"/>
    <property type="match status" value="1"/>
</dbReference>
<comment type="catalytic activity">
    <reaction evidence="1">
        <text>1,6-anhydro-N-acetyl-beta-muramate + ATP + H2O = N-acetyl-D-muramate 6-phosphate + ADP + H(+)</text>
        <dbReference type="Rhea" id="RHEA:24952"/>
        <dbReference type="ChEBI" id="CHEBI:15377"/>
        <dbReference type="ChEBI" id="CHEBI:15378"/>
        <dbReference type="ChEBI" id="CHEBI:30616"/>
        <dbReference type="ChEBI" id="CHEBI:58690"/>
        <dbReference type="ChEBI" id="CHEBI:58722"/>
        <dbReference type="ChEBI" id="CHEBI:456216"/>
        <dbReference type="EC" id="2.7.1.170"/>
    </reaction>
</comment>
<dbReference type="UniPathway" id="UPA00544"/>
<dbReference type="RefSeq" id="WP_123402112.1">
    <property type="nucleotide sequence ID" value="NZ_RJVI01000003.1"/>
</dbReference>
<dbReference type="EC" id="2.7.1.170" evidence="1"/>